<evidence type="ECO:0000313" key="2">
    <source>
        <dbReference type="Proteomes" id="UP000765509"/>
    </source>
</evidence>
<dbReference type="AlphaFoldDB" id="A0A9Q3K605"/>
<gene>
    <name evidence="1" type="ORF">O181_114844</name>
</gene>
<dbReference type="EMBL" id="AVOT02095634">
    <property type="protein sequence ID" value="MBW0575129.1"/>
    <property type="molecule type" value="Genomic_DNA"/>
</dbReference>
<evidence type="ECO:0000313" key="1">
    <source>
        <dbReference type="EMBL" id="MBW0575129.1"/>
    </source>
</evidence>
<proteinExistence type="predicted"/>
<keyword evidence="2" id="KW-1185">Reference proteome</keyword>
<protein>
    <submittedName>
        <fullName evidence="1">Uncharacterized protein</fullName>
    </submittedName>
</protein>
<sequence length="126" mass="13794">MSSFLWPIGPYWCFLAFGPHHLSLARSCIFGPFGQSFTSPTPRPIPFFWALGVHLYFLEPLAPLETTRALGPTRLIMGFLGHLAPQLPLPSTGHNPRPTLRGTLRPLLANHLPSRPAGTQTTSGPT</sequence>
<comment type="caution">
    <text evidence="1">The sequence shown here is derived from an EMBL/GenBank/DDBJ whole genome shotgun (WGS) entry which is preliminary data.</text>
</comment>
<reference evidence="1" key="1">
    <citation type="submission" date="2021-03" db="EMBL/GenBank/DDBJ databases">
        <title>Draft genome sequence of rust myrtle Austropuccinia psidii MF-1, a brazilian biotype.</title>
        <authorList>
            <person name="Quecine M.C."/>
            <person name="Pachon D.M.R."/>
            <person name="Bonatelli M.L."/>
            <person name="Correr F.H."/>
            <person name="Franceschini L.M."/>
            <person name="Leite T.F."/>
            <person name="Margarido G.R.A."/>
            <person name="Almeida C.A."/>
            <person name="Ferrarezi J.A."/>
            <person name="Labate C.A."/>
        </authorList>
    </citation>
    <scope>NUCLEOTIDE SEQUENCE</scope>
    <source>
        <strain evidence="1">MF-1</strain>
    </source>
</reference>
<name>A0A9Q3K605_9BASI</name>
<accession>A0A9Q3K605</accession>
<organism evidence="1 2">
    <name type="scientific">Austropuccinia psidii MF-1</name>
    <dbReference type="NCBI Taxonomy" id="1389203"/>
    <lineage>
        <taxon>Eukaryota</taxon>
        <taxon>Fungi</taxon>
        <taxon>Dikarya</taxon>
        <taxon>Basidiomycota</taxon>
        <taxon>Pucciniomycotina</taxon>
        <taxon>Pucciniomycetes</taxon>
        <taxon>Pucciniales</taxon>
        <taxon>Sphaerophragmiaceae</taxon>
        <taxon>Austropuccinia</taxon>
    </lineage>
</organism>
<dbReference type="Proteomes" id="UP000765509">
    <property type="component" value="Unassembled WGS sequence"/>
</dbReference>